<evidence type="ECO:0000313" key="2">
    <source>
        <dbReference type="Proteomes" id="UP000201465"/>
    </source>
</evidence>
<dbReference type="InterPro" id="IPR036098">
    <property type="entry name" value="Thymidylate_synthase_ThyX_sf"/>
</dbReference>
<name>A0A1M7XTV8_9VIRU</name>
<dbReference type="GO" id="GO:0070402">
    <property type="term" value="F:NADPH binding"/>
    <property type="evidence" value="ECO:0007669"/>
    <property type="project" value="TreeGrafter"/>
</dbReference>
<dbReference type="KEGG" id="vg:30523419"/>
<dbReference type="PANTHER" id="PTHR34934:SF1">
    <property type="entry name" value="FLAVIN-DEPENDENT THYMIDYLATE SYNTHASE"/>
    <property type="match status" value="1"/>
</dbReference>
<dbReference type="Proteomes" id="UP000201465">
    <property type="component" value="Segment"/>
</dbReference>
<dbReference type="GeneID" id="30523419"/>
<dbReference type="SUPFAM" id="SSF69796">
    <property type="entry name" value="Thymidylate synthase-complementing protein Thy1"/>
    <property type="match status" value="1"/>
</dbReference>
<dbReference type="EMBL" id="LT671577">
    <property type="protein sequence ID" value="SHO33113.1"/>
    <property type="molecule type" value="Genomic_DNA"/>
</dbReference>
<gene>
    <name evidence="1" type="ORF">BQ3484_45</name>
</gene>
<dbReference type="InterPro" id="IPR003669">
    <property type="entry name" value="Thymidylate_synthase_ThyX"/>
</dbReference>
<proteinExistence type="inferred from homology"/>
<evidence type="ECO:0000313" key="1">
    <source>
        <dbReference type="EMBL" id="SHO33113.1"/>
    </source>
</evidence>
<dbReference type="OrthoDB" id="8223at10239"/>
<reference evidence="1 2" key="1">
    <citation type="submission" date="2016-11" db="EMBL/GenBank/DDBJ databases">
        <authorList>
            <consortium name="Urmite Genomes"/>
        </authorList>
    </citation>
    <scope>NUCLEOTIDE SEQUENCE [LARGE SCALE GENOMIC DNA]</scope>
    <source>
        <strain evidence="1 2">A11</strain>
    </source>
</reference>
<dbReference type="Gene3D" id="3.30.1360.170">
    <property type="match status" value="1"/>
</dbReference>
<accession>A0A1M7XTV8</accession>
<protein>
    <submittedName>
        <fullName evidence="1">Thymidylate synthase ThyX</fullName>
    </submittedName>
</protein>
<dbReference type="GO" id="GO:0050660">
    <property type="term" value="F:flavin adenine dinucleotide binding"/>
    <property type="evidence" value="ECO:0007669"/>
    <property type="project" value="InterPro"/>
</dbReference>
<dbReference type="NCBIfam" id="TIGR02170">
    <property type="entry name" value="thyX"/>
    <property type="match status" value="1"/>
</dbReference>
<sequence>MNSTVGALKSEVEALKCEIERLKQGDGLIDVLQGVRNKIEFASGHVILVDVMPRKVQRSIEDAIVRSARTSFASGLKSTKQDSKLVRYLLVNRHTSPLESVKFTFHLRLPVFSARQIIRHRTANINEFSMRYAQVQGRYKPISDPEGIRVQCSVNKQSSKEASLEKEEQIYPLMYQIEELLDQVQEKYEKLLALGCAKEVARFCLPMSSWTELIFTIDLNNFLKFLSLRMDSHAQKEIRDVAGSMWELTKDLMPTVRDWFEETNPHIFRPTV</sequence>
<dbReference type="Pfam" id="PF02511">
    <property type="entry name" value="Thy1"/>
    <property type="match status" value="1"/>
</dbReference>
<dbReference type="HAMAP" id="MF_01408">
    <property type="entry name" value="ThyX"/>
    <property type="match status" value="1"/>
</dbReference>
<dbReference type="PANTHER" id="PTHR34934">
    <property type="entry name" value="FLAVIN-DEPENDENT THYMIDYLATE SYNTHASE"/>
    <property type="match status" value="1"/>
</dbReference>
<dbReference type="GO" id="GO:0006231">
    <property type="term" value="P:dTMP biosynthetic process"/>
    <property type="evidence" value="ECO:0007669"/>
    <property type="project" value="InterPro"/>
</dbReference>
<dbReference type="GO" id="GO:0050797">
    <property type="term" value="F:thymidylate synthase (FAD) activity"/>
    <property type="evidence" value="ECO:0007669"/>
    <property type="project" value="InterPro"/>
</dbReference>
<dbReference type="CDD" id="cd20175">
    <property type="entry name" value="ThyX"/>
    <property type="match status" value="1"/>
</dbReference>
<keyword evidence="2" id="KW-1185">Reference proteome</keyword>
<dbReference type="PROSITE" id="PS51331">
    <property type="entry name" value="THYX"/>
    <property type="match status" value="1"/>
</dbReference>
<dbReference type="GO" id="GO:0004799">
    <property type="term" value="F:thymidylate synthase activity"/>
    <property type="evidence" value="ECO:0007669"/>
    <property type="project" value="TreeGrafter"/>
</dbReference>
<organism evidence="1 2">
    <name type="scientific">Cedratvirus A11</name>
    <dbReference type="NCBI Taxonomy" id="1903266"/>
    <lineage>
        <taxon>Viruses</taxon>
        <taxon>Pithoviruses</taxon>
        <taxon>Orthocedratvirinae</taxon>
        <taxon>Alphacedratvirus</taxon>
        <taxon>Alphacedratvirus aljazairmassiliense</taxon>
    </lineage>
</organism>
<dbReference type="RefSeq" id="YP_009328985.1">
    <property type="nucleotide sequence ID" value="NC_032108.1"/>
</dbReference>